<dbReference type="SUPFAM" id="SSF75304">
    <property type="entry name" value="Amidase signature (AS) enzymes"/>
    <property type="match status" value="1"/>
</dbReference>
<feature type="domain" description="Amidase" evidence="2">
    <location>
        <begin position="165"/>
        <end position="604"/>
    </location>
</feature>
<dbReference type="InterPro" id="IPR020556">
    <property type="entry name" value="Amidase_CS"/>
</dbReference>
<organism evidence="3 4">
    <name type="scientific">Acropora cervicornis</name>
    <name type="common">Staghorn coral</name>
    <dbReference type="NCBI Taxonomy" id="6130"/>
    <lineage>
        <taxon>Eukaryota</taxon>
        <taxon>Metazoa</taxon>
        <taxon>Cnidaria</taxon>
        <taxon>Anthozoa</taxon>
        <taxon>Hexacorallia</taxon>
        <taxon>Scleractinia</taxon>
        <taxon>Astrocoeniina</taxon>
        <taxon>Acroporidae</taxon>
        <taxon>Acropora</taxon>
    </lineage>
</organism>
<gene>
    <name evidence="3" type="ORF">P5673_004439</name>
</gene>
<dbReference type="AlphaFoldDB" id="A0AAD9R0B2"/>
<dbReference type="Gene3D" id="3.90.1300.10">
    <property type="entry name" value="Amidase signature (AS) domain"/>
    <property type="match status" value="1"/>
</dbReference>
<evidence type="ECO:0000313" key="3">
    <source>
        <dbReference type="EMBL" id="KAK2570746.1"/>
    </source>
</evidence>
<dbReference type="InterPro" id="IPR000120">
    <property type="entry name" value="Amidase"/>
</dbReference>
<reference evidence="3" key="2">
    <citation type="journal article" date="2023" name="Science">
        <title>Genomic signatures of disease resistance in endangered staghorn corals.</title>
        <authorList>
            <person name="Vollmer S.V."/>
            <person name="Selwyn J.D."/>
            <person name="Despard B.A."/>
            <person name="Roesel C.L."/>
        </authorList>
    </citation>
    <scope>NUCLEOTIDE SEQUENCE</scope>
    <source>
        <strain evidence="3">K2</strain>
    </source>
</reference>
<reference evidence="3" key="1">
    <citation type="journal article" date="2023" name="G3 (Bethesda)">
        <title>Whole genome assembly and annotation of the endangered Caribbean coral Acropora cervicornis.</title>
        <authorList>
            <person name="Selwyn J.D."/>
            <person name="Vollmer S.V."/>
        </authorList>
    </citation>
    <scope>NUCLEOTIDE SEQUENCE</scope>
    <source>
        <strain evidence="3">K2</strain>
    </source>
</reference>
<proteinExistence type="inferred from homology"/>
<comment type="similarity">
    <text evidence="1">Belongs to the amidase family.</text>
</comment>
<sequence length="627" mass="68912">MNMLDILFVVIGSSFFLWMFYESIRTQQPFINKQQGKPDQPIEYNLKMINVMNQPRLAGMRLLFSKWLMKTGIGELLSHATLRKMNLDQLRLCHLPDAPTLFPIPDWSPKPRSCIAVEFDKLVDPEESTDLSGKDSFKFVTISDLVKQYRLQQVTPIQIAERVIEIIEDMEKQTPKLKAIVQHNKEEVLKMASVSTRRYAEGKPLSFMDGIPVAVKEEFDVVPYRTRCGTTFLGSSPVTEDAAIVKKLRDGGAVIIGLSNMHELGIGVTGNNPNRLHGTPRNPYNVNHYTGGSSSGSAVAVASGLCPVAIGSDGGGSIRIPSAACGIVGVKASHGRVSLKGEFPLAPSVTCSGPLCATVRDAALVYAYVAGKDEEDPKTLCQPDVTLEGFEDASSLDGITLGIDWNYFKDCDPDVYKECEKAVQFLEDLGASVVSISIPELLVFLTNLVPRSHSVIGNETVFAHSVTILSEMASALDEEYHKYHSEMNAETTLNLGLGRALTSRDYIQAMKQKTRAMNFLKAIFEDGVDCILTPGLGIKVPKIPDDALENGEGDASKVYKIFRYSGFANFTGIPAMTLPVGYDDGGLPIGLQIMTSWWNEHLMLRVAHAAEGFVTKKRPQVYYSLLE</sequence>
<name>A0AAD9R0B2_ACRCE</name>
<keyword evidence="3" id="KW-0378">Hydrolase</keyword>
<evidence type="ECO:0000313" key="4">
    <source>
        <dbReference type="Proteomes" id="UP001249851"/>
    </source>
</evidence>
<dbReference type="GO" id="GO:0016787">
    <property type="term" value="F:hydrolase activity"/>
    <property type="evidence" value="ECO:0007669"/>
    <property type="project" value="UniProtKB-KW"/>
</dbReference>
<evidence type="ECO:0000259" key="2">
    <source>
        <dbReference type="Pfam" id="PF01425"/>
    </source>
</evidence>
<dbReference type="InterPro" id="IPR036928">
    <property type="entry name" value="AS_sf"/>
</dbReference>
<evidence type="ECO:0000256" key="1">
    <source>
        <dbReference type="ARBA" id="ARBA00009199"/>
    </source>
</evidence>
<protein>
    <submittedName>
        <fullName evidence="3">Fatty acid amide hydrolase</fullName>
    </submittedName>
</protein>
<dbReference type="InterPro" id="IPR023631">
    <property type="entry name" value="Amidase_dom"/>
</dbReference>
<dbReference type="PANTHER" id="PTHR11895:SF67">
    <property type="entry name" value="AMIDASE DOMAIN-CONTAINING PROTEIN"/>
    <property type="match status" value="1"/>
</dbReference>
<keyword evidence="4" id="KW-1185">Reference proteome</keyword>
<dbReference type="EMBL" id="JARQWQ010000007">
    <property type="protein sequence ID" value="KAK2570746.1"/>
    <property type="molecule type" value="Genomic_DNA"/>
</dbReference>
<comment type="caution">
    <text evidence="3">The sequence shown here is derived from an EMBL/GenBank/DDBJ whole genome shotgun (WGS) entry which is preliminary data.</text>
</comment>
<dbReference type="PANTHER" id="PTHR11895">
    <property type="entry name" value="TRANSAMIDASE"/>
    <property type="match status" value="1"/>
</dbReference>
<dbReference type="Pfam" id="PF01425">
    <property type="entry name" value="Amidase"/>
    <property type="match status" value="1"/>
</dbReference>
<accession>A0AAD9R0B2</accession>
<dbReference type="PROSITE" id="PS00571">
    <property type="entry name" value="AMIDASES"/>
    <property type="match status" value="1"/>
</dbReference>
<dbReference type="Proteomes" id="UP001249851">
    <property type="component" value="Unassembled WGS sequence"/>
</dbReference>